<keyword evidence="1" id="KW-0812">Transmembrane</keyword>
<evidence type="ECO:0000313" key="4">
    <source>
        <dbReference type="Proteomes" id="UP000238288"/>
    </source>
</evidence>
<evidence type="ECO:0000313" key="3">
    <source>
        <dbReference type="EMBL" id="SOU43255.1"/>
    </source>
</evidence>
<dbReference type="Proteomes" id="UP000238288">
    <property type="component" value="Plasmid PCAR9p"/>
</dbReference>
<reference evidence="3 4" key="2">
    <citation type="submission" date="2017-11" db="EMBL/GenBank/DDBJ databases">
        <authorList>
            <person name="Han C.G."/>
        </authorList>
    </citation>
    <scope>NUCLEOTIDE SEQUENCE [LARGE SCALE GENOMIC DNA]</scope>
    <source>
        <strain evidence="4">ATCC 43555</strain>
        <strain evidence="3">ATCC43555</strain>
        <plasmid evidence="4">Plasmid pcar9p</plasmid>
    </source>
</reference>
<sequence>MSKIFKAFSQYRIEAAYSIIALSGSGVLFLQYQSTQNFAWFIALSLFCTKMSIGIINYEQYRQSNKHSMKAMLLYLLFKFV</sequence>
<name>A0A2K4XG19_PSEVC</name>
<feature type="transmembrane region" description="Helical" evidence="1">
    <location>
        <begin position="38"/>
        <end position="58"/>
    </location>
</feature>
<protein>
    <submittedName>
        <fullName evidence="3">Uncharacterized protein</fullName>
    </submittedName>
</protein>
<evidence type="ECO:0000256" key="1">
    <source>
        <dbReference type="SAM" id="Phobius"/>
    </source>
</evidence>
<evidence type="ECO:0000313" key="2">
    <source>
        <dbReference type="EMBL" id="MBE0381632.1"/>
    </source>
</evidence>
<keyword evidence="5" id="KW-1185">Reference proteome</keyword>
<evidence type="ECO:0000313" key="5">
    <source>
        <dbReference type="Proteomes" id="UP000615003"/>
    </source>
</evidence>
<dbReference type="AlphaFoldDB" id="A0A2K4XG19"/>
<dbReference type="Proteomes" id="UP000615003">
    <property type="component" value="Unassembled WGS sequence"/>
</dbReference>
<reference evidence="2 5" key="1">
    <citation type="submission" date="2015-06" db="EMBL/GenBank/DDBJ databases">
        <title>Genome sequence of Pseudoalteromonas carrageenovora.</title>
        <authorList>
            <person name="Xie B.-B."/>
            <person name="Rong J.-C."/>
            <person name="Qin Q.-L."/>
            <person name="Zhang Y.-Z."/>
        </authorList>
    </citation>
    <scope>NUCLEOTIDE SEQUENCE [LARGE SCALE GENOMIC DNA]</scope>
    <source>
        <strain evidence="2 5">IAM 12662</strain>
    </source>
</reference>
<dbReference type="EMBL" id="AQGW01000016">
    <property type="protein sequence ID" value="MBE0381632.1"/>
    <property type="molecule type" value="Genomic_DNA"/>
</dbReference>
<keyword evidence="1" id="KW-1133">Transmembrane helix</keyword>
<geneLocation type="plasmid" evidence="4">
    <name>pcar9p</name>
</geneLocation>
<gene>
    <name evidence="3" type="ORF">PCAR9_P0061</name>
    <name evidence="2" type="ORF">PCARR_a3428</name>
</gene>
<feature type="transmembrane region" description="Helical" evidence="1">
    <location>
        <begin position="12"/>
        <end position="32"/>
    </location>
</feature>
<dbReference type="GeneID" id="93665948"/>
<dbReference type="OrthoDB" id="6296388at2"/>
<dbReference type="EMBL" id="LT965930">
    <property type="protein sequence ID" value="SOU43255.1"/>
    <property type="molecule type" value="Genomic_DNA"/>
</dbReference>
<keyword evidence="1" id="KW-0472">Membrane</keyword>
<proteinExistence type="predicted"/>
<dbReference type="RefSeq" id="WP_104644235.1">
    <property type="nucleotide sequence ID" value="NZ_AQGW01000016.1"/>
</dbReference>
<geneLocation type="plasmid" evidence="3">
    <name>PCAR9p</name>
</geneLocation>
<accession>A0A2K4XG19</accession>
<keyword evidence="3" id="KW-0614">Plasmid</keyword>
<organism evidence="3 4">
    <name type="scientific">Pseudoalteromonas carrageenovora IAM 12662</name>
    <dbReference type="NCBI Taxonomy" id="1314868"/>
    <lineage>
        <taxon>Bacteria</taxon>
        <taxon>Pseudomonadati</taxon>
        <taxon>Pseudomonadota</taxon>
        <taxon>Gammaproteobacteria</taxon>
        <taxon>Alteromonadales</taxon>
        <taxon>Pseudoalteromonadaceae</taxon>
        <taxon>Pseudoalteromonas</taxon>
    </lineage>
</organism>